<evidence type="ECO:0000313" key="15">
    <source>
        <dbReference type="EMBL" id="MCF2950328.1"/>
    </source>
</evidence>
<dbReference type="InterPro" id="IPR036097">
    <property type="entry name" value="HisK_dim/P_sf"/>
</dbReference>
<accession>A0ABS9DBJ4</accession>
<dbReference type="SUPFAM" id="SSF55874">
    <property type="entry name" value="ATPase domain of HSP90 chaperone/DNA topoisomerase II/histidine kinase"/>
    <property type="match status" value="1"/>
</dbReference>
<dbReference type="InterPro" id="IPR003594">
    <property type="entry name" value="HATPase_dom"/>
</dbReference>
<evidence type="ECO:0000256" key="3">
    <source>
        <dbReference type="ARBA" id="ARBA00012438"/>
    </source>
</evidence>
<comment type="subcellular location">
    <subcellularLocation>
        <location evidence="2">Membrane</location>
        <topology evidence="2">Multi-pass membrane protein</topology>
    </subcellularLocation>
</comment>
<dbReference type="InterPro" id="IPR005467">
    <property type="entry name" value="His_kinase_dom"/>
</dbReference>
<keyword evidence="9" id="KW-0067">ATP-binding</keyword>
<dbReference type="Proteomes" id="UP001521137">
    <property type="component" value="Unassembled WGS sequence"/>
</dbReference>
<dbReference type="InterPro" id="IPR003661">
    <property type="entry name" value="HisK_dim/P_dom"/>
</dbReference>
<evidence type="ECO:0000256" key="11">
    <source>
        <dbReference type="ARBA" id="ARBA00023012"/>
    </source>
</evidence>
<keyword evidence="12 13" id="KW-0472">Membrane</keyword>
<keyword evidence="8" id="KW-0418">Kinase</keyword>
<evidence type="ECO:0000259" key="14">
    <source>
        <dbReference type="PROSITE" id="PS50109"/>
    </source>
</evidence>
<gene>
    <name evidence="15" type="ORF">L0668_19625</name>
</gene>
<dbReference type="SUPFAM" id="SSF47384">
    <property type="entry name" value="Homodimeric domain of signal transducing histidine kinase"/>
    <property type="match status" value="1"/>
</dbReference>
<dbReference type="SMART" id="SM00387">
    <property type="entry name" value="HATPase_c"/>
    <property type="match status" value="1"/>
</dbReference>
<feature type="domain" description="Histidine kinase" evidence="14">
    <location>
        <begin position="120"/>
        <end position="329"/>
    </location>
</feature>
<dbReference type="InterPro" id="IPR004358">
    <property type="entry name" value="Sig_transdc_His_kin-like_C"/>
</dbReference>
<dbReference type="EMBL" id="JAKGAS010000018">
    <property type="protein sequence ID" value="MCF2950328.1"/>
    <property type="molecule type" value="Genomic_DNA"/>
</dbReference>
<dbReference type="InterPro" id="IPR052023">
    <property type="entry name" value="Histidine_kinase_KdpD"/>
</dbReference>
<comment type="caution">
    <text evidence="15">The sequence shown here is derived from an EMBL/GenBank/DDBJ whole genome shotgun (WGS) entry which is preliminary data.</text>
</comment>
<evidence type="ECO:0000256" key="5">
    <source>
        <dbReference type="ARBA" id="ARBA00022679"/>
    </source>
</evidence>
<dbReference type="EC" id="2.7.13.3" evidence="3"/>
<dbReference type="PANTHER" id="PTHR45569">
    <property type="entry name" value="SENSOR PROTEIN KDPD"/>
    <property type="match status" value="1"/>
</dbReference>
<dbReference type="Gene3D" id="1.20.120.620">
    <property type="entry name" value="Backbone structure of the membrane domain of e. Coli histidine kinase receptor kdpd"/>
    <property type="match status" value="1"/>
</dbReference>
<evidence type="ECO:0000256" key="1">
    <source>
        <dbReference type="ARBA" id="ARBA00000085"/>
    </source>
</evidence>
<keyword evidence="10 13" id="KW-1133">Transmembrane helix</keyword>
<feature type="transmembrane region" description="Helical" evidence="13">
    <location>
        <begin position="53"/>
        <end position="72"/>
    </location>
</feature>
<evidence type="ECO:0000256" key="9">
    <source>
        <dbReference type="ARBA" id="ARBA00022840"/>
    </source>
</evidence>
<keyword evidence="6 13" id="KW-0812">Transmembrane</keyword>
<dbReference type="PANTHER" id="PTHR45569:SF1">
    <property type="entry name" value="SENSOR PROTEIN KDPD"/>
    <property type="match status" value="1"/>
</dbReference>
<dbReference type="Pfam" id="PF02518">
    <property type="entry name" value="HATPase_c"/>
    <property type="match status" value="1"/>
</dbReference>
<evidence type="ECO:0000256" key="12">
    <source>
        <dbReference type="ARBA" id="ARBA00023136"/>
    </source>
</evidence>
<comment type="catalytic activity">
    <reaction evidence="1">
        <text>ATP + protein L-histidine = ADP + protein N-phospho-L-histidine.</text>
        <dbReference type="EC" id="2.7.13.3"/>
    </reaction>
</comment>
<dbReference type="Gene3D" id="1.10.287.130">
    <property type="match status" value="1"/>
</dbReference>
<proteinExistence type="predicted"/>
<protein>
    <recommendedName>
        <fullName evidence="3">histidine kinase</fullName>
        <ecNumber evidence="3">2.7.13.3</ecNumber>
    </recommendedName>
</protein>
<dbReference type="PROSITE" id="PS50109">
    <property type="entry name" value="HIS_KIN"/>
    <property type="match status" value="1"/>
</dbReference>
<dbReference type="CDD" id="cd00082">
    <property type="entry name" value="HisKA"/>
    <property type="match status" value="1"/>
</dbReference>
<evidence type="ECO:0000256" key="8">
    <source>
        <dbReference type="ARBA" id="ARBA00022777"/>
    </source>
</evidence>
<dbReference type="Gene3D" id="3.30.565.10">
    <property type="entry name" value="Histidine kinase-like ATPase, C-terminal domain"/>
    <property type="match status" value="1"/>
</dbReference>
<evidence type="ECO:0000256" key="6">
    <source>
        <dbReference type="ARBA" id="ARBA00022692"/>
    </source>
</evidence>
<evidence type="ECO:0000256" key="13">
    <source>
        <dbReference type="SAM" id="Phobius"/>
    </source>
</evidence>
<feature type="transmembrane region" description="Helical" evidence="13">
    <location>
        <begin position="24"/>
        <end position="46"/>
    </location>
</feature>
<keyword evidence="16" id="KW-1185">Reference proteome</keyword>
<keyword evidence="7" id="KW-0547">Nucleotide-binding</keyword>
<sequence length="333" mass="36315">MRALAVTCTTMVFAVLISWLLGSLFLPIGGTLLILQLGSVTCAILFSRINGILGALLGAVSFNFFFTEPLYSIRMSNADDVVNMATFIIVAILASELTAFYKKQQTALRKARLQANVLRSVSHDLRTPLSSIIGSMETLDSYYHSLSEEDKRELIKGSIAESKRLHTYVENILQATKIQNDLLIAGREKVSIRFIIDNLLARFSTNRISVTYKNSNEHFTASGPLLEQALFNIIDNALKFSSQAVKVIVSNDAKNTYFSIEDSGIGLKNGDTESPFLLFSSSRDGDVGRGGIGIGLNVAKGIAEAHKGTLILQNLEQGCRAILSIPNLSEQSS</sequence>
<evidence type="ECO:0000313" key="16">
    <source>
        <dbReference type="Proteomes" id="UP001521137"/>
    </source>
</evidence>
<dbReference type="InterPro" id="IPR036890">
    <property type="entry name" value="HATPase_C_sf"/>
</dbReference>
<evidence type="ECO:0000256" key="2">
    <source>
        <dbReference type="ARBA" id="ARBA00004141"/>
    </source>
</evidence>
<dbReference type="InterPro" id="IPR025201">
    <property type="entry name" value="KdpD_TM"/>
</dbReference>
<dbReference type="RefSeq" id="WP_235314430.1">
    <property type="nucleotide sequence ID" value="NZ_JAKGAS010000018.1"/>
</dbReference>
<evidence type="ECO:0000256" key="4">
    <source>
        <dbReference type="ARBA" id="ARBA00022553"/>
    </source>
</evidence>
<keyword evidence="5" id="KW-0808">Transferase</keyword>
<dbReference type="PRINTS" id="PR00344">
    <property type="entry name" value="BCTRLSENSOR"/>
</dbReference>
<dbReference type="InterPro" id="IPR038318">
    <property type="entry name" value="KdpD_sf"/>
</dbReference>
<feature type="transmembrane region" description="Helical" evidence="13">
    <location>
        <begin position="84"/>
        <end position="101"/>
    </location>
</feature>
<evidence type="ECO:0000256" key="10">
    <source>
        <dbReference type="ARBA" id="ARBA00022989"/>
    </source>
</evidence>
<reference evidence="15 16" key="1">
    <citation type="submission" date="2022-01" db="EMBL/GenBank/DDBJ databases">
        <title>Paraglaciecola sp. G1-23.</title>
        <authorList>
            <person name="Jin M.S."/>
            <person name="Han D.M."/>
            <person name="Kim H.M."/>
            <person name="Jeon C.O."/>
        </authorList>
    </citation>
    <scope>NUCLEOTIDE SEQUENCE [LARGE SCALE GENOMIC DNA]</scope>
    <source>
        <strain evidence="15 16">G1-23</strain>
    </source>
</reference>
<keyword evidence="11" id="KW-0902">Two-component regulatory system</keyword>
<organism evidence="15 16">
    <name type="scientific">Paraglaciecola algarum</name>
    <dbReference type="NCBI Taxonomy" id="3050085"/>
    <lineage>
        <taxon>Bacteria</taxon>
        <taxon>Pseudomonadati</taxon>
        <taxon>Pseudomonadota</taxon>
        <taxon>Gammaproteobacteria</taxon>
        <taxon>Alteromonadales</taxon>
        <taxon>Alteromonadaceae</taxon>
        <taxon>Paraglaciecola</taxon>
    </lineage>
</organism>
<dbReference type="SMART" id="SM00388">
    <property type="entry name" value="HisKA"/>
    <property type="match status" value="1"/>
</dbReference>
<evidence type="ECO:0000256" key="7">
    <source>
        <dbReference type="ARBA" id="ARBA00022741"/>
    </source>
</evidence>
<keyword evidence="4" id="KW-0597">Phosphoprotein</keyword>
<dbReference type="Pfam" id="PF00512">
    <property type="entry name" value="HisKA"/>
    <property type="match status" value="1"/>
</dbReference>
<name>A0ABS9DBJ4_9ALTE</name>
<dbReference type="Pfam" id="PF13493">
    <property type="entry name" value="DUF4118"/>
    <property type="match status" value="1"/>
</dbReference>